<name>A0ACB9ZE36_9PEZI</name>
<comment type="caution">
    <text evidence="1">The sequence shown here is derived from an EMBL/GenBank/DDBJ whole genome shotgun (WGS) entry which is preliminary data.</text>
</comment>
<sequence length="967" mass="109838">MLSNLDAELAKLGRITPDQLKDISDSRDRFREERYLARENIEIANKRLKGLREDKARLAKDLEVKSESILETARILETKPDENESLQKEVDQEGSCSDSESRLKVGLEKDKLDLTTKLEQYKKETLTLQARLKTIESEKATLAEELTESIKDLSNTKIRFREFEDDKSRIEIMLLNRQQELLDLQMENLELDGRVEESENEAKSKTDAADLRTRVASLETDLSTRKTELGKAREDESGLNTRLGHLDTEKADLASMKKKTSADTEAVQLSDRTKTLEKQLEGARAEQGRLIGIERDLNGNLESVREECDRFQKESSRLADREKALLAKPDDLARLLSAAVYCTIPYLVEALRESARAKSICDRYLVYVAYCELLRIAKDTFSEAGLDHQELEQVYIAAEERGGGEAVLVQRSSPDGSTYPPPTASSKRVIMSVEPKGAKRSRREDSDSEDERRRGRSRRQRHKSPEVDPKGPCGNCGKPGHPARDCIKVGRSGWMDGACPKCDRPGHMYEACPRRVRKEDVDYLFWYRQNKGPVKTEMNVGKLLKAAMDDPRQSRYKRDSVLAPPYSPTYARQIQRDHPWENWQYNLVGKPETEARMRKTEPKYYQWTLDKIADAFDQPGWSMHCETLFPERDPPTPTLQAEYRPAGQPNVTGGTRPAGDTRPRSSTQPGGSIQPGSDTRSSYVGLLSDAFRRLAESQRSEPREDSVRRPGPTRSRAEIRRAHAQAKLHRPIVIEDDMCVNCGGQDHDVFTCKRSCAACNDRNHVVIMCKTDTSKVCVCSKYPRHARDSCNQLCTYCPYVDKDAEPHTVSACKSVCHYCFDTTHGFQDCTRLCGDDADDRGPCRFCGTGKWHLATSCLKMMCPVLGCRAPFNCQDHCPKCGWEHAQDARLEVAGLLRHTCQWKKAFSSSEESGSRRVMLCCLKNETHARRRAEDLTSFRTDSVTGQIKDDQFESQHWVECYECSRHA</sequence>
<gene>
    <name evidence="1" type="ORF">F4820DRAFT_471330</name>
</gene>
<evidence type="ECO:0000313" key="1">
    <source>
        <dbReference type="EMBL" id="KAI4869749.1"/>
    </source>
</evidence>
<accession>A0ACB9ZE36</accession>
<proteinExistence type="predicted"/>
<reference evidence="1 2" key="1">
    <citation type="journal article" date="2022" name="New Phytol.">
        <title>Ecological generalism drives hyperdiversity of secondary metabolite gene clusters in xylarialean endophytes.</title>
        <authorList>
            <person name="Franco M.E.E."/>
            <person name="Wisecaver J.H."/>
            <person name="Arnold A.E."/>
            <person name="Ju Y.M."/>
            <person name="Slot J.C."/>
            <person name="Ahrendt S."/>
            <person name="Moore L.P."/>
            <person name="Eastman K.E."/>
            <person name="Scott K."/>
            <person name="Konkel Z."/>
            <person name="Mondo S.J."/>
            <person name="Kuo A."/>
            <person name="Hayes R.D."/>
            <person name="Haridas S."/>
            <person name="Andreopoulos B."/>
            <person name="Riley R."/>
            <person name="LaButti K."/>
            <person name="Pangilinan J."/>
            <person name="Lipzen A."/>
            <person name="Amirebrahimi M."/>
            <person name="Yan J."/>
            <person name="Adam C."/>
            <person name="Keymanesh K."/>
            <person name="Ng V."/>
            <person name="Louie K."/>
            <person name="Northen T."/>
            <person name="Drula E."/>
            <person name="Henrissat B."/>
            <person name="Hsieh H.M."/>
            <person name="Youens-Clark K."/>
            <person name="Lutzoni F."/>
            <person name="Miadlikowska J."/>
            <person name="Eastwood D.C."/>
            <person name="Hamelin R.C."/>
            <person name="Grigoriev I.V."/>
            <person name="U'Ren J.M."/>
        </authorList>
    </citation>
    <scope>NUCLEOTIDE SEQUENCE [LARGE SCALE GENOMIC DNA]</scope>
    <source>
        <strain evidence="1 2">CBS 119005</strain>
    </source>
</reference>
<keyword evidence="2" id="KW-1185">Reference proteome</keyword>
<dbReference type="Proteomes" id="UP001497700">
    <property type="component" value="Unassembled WGS sequence"/>
</dbReference>
<organism evidence="1 2">
    <name type="scientific">Hypoxylon rubiginosum</name>
    <dbReference type="NCBI Taxonomy" id="110542"/>
    <lineage>
        <taxon>Eukaryota</taxon>
        <taxon>Fungi</taxon>
        <taxon>Dikarya</taxon>
        <taxon>Ascomycota</taxon>
        <taxon>Pezizomycotina</taxon>
        <taxon>Sordariomycetes</taxon>
        <taxon>Xylariomycetidae</taxon>
        <taxon>Xylariales</taxon>
        <taxon>Hypoxylaceae</taxon>
        <taxon>Hypoxylon</taxon>
    </lineage>
</organism>
<evidence type="ECO:0000313" key="2">
    <source>
        <dbReference type="Proteomes" id="UP001497700"/>
    </source>
</evidence>
<dbReference type="EMBL" id="MU393428">
    <property type="protein sequence ID" value="KAI4869749.1"/>
    <property type="molecule type" value="Genomic_DNA"/>
</dbReference>
<protein>
    <submittedName>
        <fullName evidence="1">Uncharacterized protein</fullName>
    </submittedName>
</protein>